<dbReference type="GO" id="GO:0006950">
    <property type="term" value="P:response to stress"/>
    <property type="evidence" value="ECO:0007669"/>
    <property type="project" value="UniProtKB-ARBA"/>
</dbReference>
<dbReference type="FunFam" id="3.40.30.10:FF:000211">
    <property type="entry name" value="TPR repeat-containing thioredoxin TTL4"/>
    <property type="match status" value="1"/>
</dbReference>
<sequence>MSNTRSTISEKKMSDASHRFHSALNTLEKDKPDAIDFRVGSPVSPLATNTSSSSSSSGSITRRTKKISKGEVLRSSGHSGELSGSVESSPNAVQDSAGSRDLRRSKSRSSRHWAGPLIYSGGNPGSSSNSGSGSSGSGGGGRSGSGSGSSVSSPPANVLPVGNICPSGKIGTMPWSTARADVLGRGCNYGHGSIIRGFPARSLSDPIPPMTGKSDHSLQLPANKASVMMSMNLEEIKRAGNEHYKEGKFSEALKLYDRAIAICPENAACRSNRAATLMAMGRLGEAVKECEQAVRLDPMYGRAHQRLASLYLRLGQVEDARKHHNFTGELPEPAELEKLQTIERSLALCGKFWKMKDWKNVLRESDRAITSGADSSLVLTALKCEALLRLNHLDDADSHLTIMAKLEILVPCSSQIKFLGITSTSFVHGVRAQVDIALGRFENAELSAERSKASDPQSQEAARVLCVVKSVSRARARGNQLFLSENYSDACLAYGTGLKSDPFNPVLYCNRAACYSKLSKWEKSIEDCNDALKIKPNYAKALHRRAASYAKVEMWKESVRDYEVLRKQVPNDTAIAEALFHAQVALKASQGEEVTNLKFGGEVEKVIKVELFQAAISLPGITVVHFTSESNQQCVKITPFVDALCTRNPSLNFLKVDVNESSAIAKSENVRIVPTFKIYKNGSRVKEMICPSQQVLEFSVRHYAL</sequence>
<dbReference type="InterPro" id="IPR013766">
    <property type="entry name" value="Thioredoxin_domain"/>
</dbReference>
<feature type="domain" description="Thioredoxin" evidence="5">
    <location>
        <begin position="608"/>
        <end position="691"/>
    </location>
</feature>
<dbReference type="PANTHER" id="PTHR46050:SF29">
    <property type="entry name" value="TPR REPEAT-CONTAINING THIOREDOXIN TTL4"/>
    <property type="match status" value="1"/>
</dbReference>
<feature type="repeat" description="TPR" evidence="3">
    <location>
        <begin position="233"/>
        <end position="266"/>
    </location>
</feature>
<dbReference type="Pfam" id="PF00085">
    <property type="entry name" value="Thioredoxin"/>
    <property type="match status" value="1"/>
</dbReference>
<accession>A0A0K9NNB6</accession>
<keyword evidence="1" id="KW-0677">Repeat</keyword>
<dbReference type="PANTHER" id="PTHR46050">
    <property type="entry name" value="TPR REPEAT-CONTAINING THIOREDOXIN"/>
    <property type="match status" value="1"/>
</dbReference>
<dbReference type="InterPro" id="IPR044534">
    <property type="entry name" value="TTL1-4"/>
</dbReference>
<dbReference type="CDD" id="cd02947">
    <property type="entry name" value="TRX_family"/>
    <property type="match status" value="1"/>
</dbReference>
<evidence type="ECO:0000256" key="3">
    <source>
        <dbReference type="PROSITE-ProRule" id="PRU00339"/>
    </source>
</evidence>
<feature type="compositionally biased region" description="Gly residues" evidence="4">
    <location>
        <begin position="133"/>
        <end position="147"/>
    </location>
</feature>
<dbReference type="OrthoDB" id="2121326at2759"/>
<comment type="caution">
    <text evidence="6">The sequence shown here is derived from an EMBL/GenBank/DDBJ whole genome shotgun (WGS) entry which is preliminary data.</text>
</comment>
<keyword evidence="7" id="KW-1185">Reference proteome</keyword>
<feature type="repeat" description="TPR" evidence="3">
    <location>
        <begin position="505"/>
        <end position="538"/>
    </location>
</feature>
<dbReference type="Gene3D" id="3.40.30.10">
    <property type="entry name" value="Glutaredoxin"/>
    <property type="match status" value="1"/>
</dbReference>
<feature type="compositionally biased region" description="Polar residues" evidence="4">
    <location>
        <begin position="85"/>
        <end position="97"/>
    </location>
</feature>
<dbReference type="SMART" id="SM00028">
    <property type="entry name" value="TPR"/>
    <property type="match status" value="6"/>
</dbReference>
<name>A0A0K9NNB6_ZOSMR</name>
<feature type="compositionally biased region" description="Basic and acidic residues" evidence="4">
    <location>
        <begin position="27"/>
        <end position="36"/>
    </location>
</feature>
<protein>
    <submittedName>
        <fullName evidence="6">Tetratricopeptide repeat protein 2-like</fullName>
    </submittedName>
</protein>
<evidence type="ECO:0000256" key="2">
    <source>
        <dbReference type="ARBA" id="ARBA00022803"/>
    </source>
</evidence>
<feature type="compositionally biased region" description="Basic and acidic residues" evidence="4">
    <location>
        <begin position="8"/>
        <end position="18"/>
    </location>
</feature>
<evidence type="ECO:0000313" key="6">
    <source>
        <dbReference type="EMBL" id="KMZ58246.1"/>
    </source>
</evidence>
<evidence type="ECO:0000259" key="5">
    <source>
        <dbReference type="Pfam" id="PF00085"/>
    </source>
</evidence>
<dbReference type="AlphaFoldDB" id="A0A0K9NNB6"/>
<dbReference type="Pfam" id="PF00515">
    <property type="entry name" value="TPR_1"/>
    <property type="match status" value="1"/>
</dbReference>
<proteinExistence type="predicted"/>
<organism evidence="6 7">
    <name type="scientific">Zostera marina</name>
    <name type="common">Eelgrass</name>
    <dbReference type="NCBI Taxonomy" id="29655"/>
    <lineage>
        <taxon>Eukaryota</taxon>
        <taxon>Viridiplantae</taxon>
        <taxon>Streptophyta</taxon>
        <taxon>Embryophyta</taxon>
        <taxon>Tracheophyta</taxon>
        <taxon>Spermatophyta</taxon>
        <taxon>Magnoliopsida</taxon>
        <taxon>Liliopsida</taxon>
        <taxon>Zosteraceae</taxon>
        <taxon>Zostera</taxon>
    </lineage>
</organism>
<evidence type="ECO:0000313" key="7">
    <source>
        <dbReference type="Proteomes" id="UP000036987"/>
    </source>
</evidence>
<dbReference type="PROSITE" id="PS50005">
    <property type="entry name" value="TPR"/>
    <property type="match status" value="2"/>
</dbReference>
<dbReference type="STRING" id="29655.A0A0K9NNB6"/>
<keyword evidence="2 3" id="KW-0802">TPR repeat</keyword>
<dbReference type="GO" id="GO:0005737">
    <property type="term" value="C:cytoplasm"/>
    <property type="evidence" value="ECO:0000318"/>
    <property type="project" value="GO_Central"/>
</dbReference>
<dbReference type="InterPro" id="IPR019734">
    <property type="entry name" value="TPR_rpt"/>
</dbReference>
<evidence type="ECO:0000256" key="1">
    <source>
        <dbReference type="ARBA" id="ARBA00022737"/>
    </source>
</evidence>
<reference evidence="7" key="1">
    <citation type="journal article" date="2016" name="Nature">
        <title>The genome of the seagrass Zostera marina reveals angiosperm adaptation to the sea.</title>
        <authorList>
            <person name="Olsen J.L."/>
            <person name="Rouze P."/>
            <person name="Verhelst B."/>
            <person name="Lin Y.-C."/>
            <person name="Bayer T."/>
            <person name="Collen J."/>
            <person name="Dattolo E."/>
            <person name="De Paoli E."/>
            <person name="Dittami S."/>
            <person name="Maumus F."/>
            <person name="Michel G."/>
            <person name="Kersting A."/>
            <person name="Lauritano C."/>
            <person name="Lohaus R."/>
            <person name="Toepel M."/>
            <person name="Tonon T."/>
            <person name="Vanneste K."/>
            <person name="Amirebrahimi M."/>
            <person name="Brakel J."/>
            <person name="Bostroem C."/>
            <person name="Chovatia M."/>
            <person name="Grimwood J."/>
            <person name="Jenkins J.W."/>
            <person name="Jueterbock A."/>
            <person name="Mraz A."/>
            <person name="Stam W.T."/>
            <person name="Tice H."/>
            <person name="Bornberg-Bauer E."/>
            <person name="Green P.J."/>
            <person name="Pearson G.A."/>
            <person name="Procaccini G."/>
            <person name="Duarte C.M."/>
            <person name="Schmutz J."/>
            <person name="Reusch T.B.H."/>
            <person name="Van de Peer Y."/>
        </authorList>
    </citation>
    <scope>NUCLEOTIDE SEQUENCE [LARGE SCALE GENOMIC DNA]</scope>
    <source>
        <strain evidence="7">cv. Finnish</strain>
    </source>
</reference>
<gene>
    <name evidence="6" type="ORF">ZOSMA_78G00120</name>
</gene>
<dbReference type="Gene3D" id="1.25.40.10">
    <property type="entry name" value="Tetratricopeptide repeat domain"/>
    <property type="match status" value="1"/>
</dbReference>
<evidence type="ECO:0000256" key="4">
    <source>
        <dbReference type="SAM" id="MobiDB-lite"/>
    </source>
</evidence>
<dbReference type="SUPFAM" id="SSF52833">
    <property type="entry name" value="Thioredoxin-like"/>
    <property type="match status" value="1"/>
</dbReference>
<dbReference type="InterPro" id="IPR011990">
    <property type="entry name" value="TPR-like_helical_dom_sf"/>
</dbReference>
<dbReference type="Pfam" id="PF13414">
    <property type="entry name" value="TPR_11"/>
    <property type="match status" value="1"/>
</dbReference>
<feature type="region of interest" description="Disordered" evidence="4">
    <location>
        <begin position="1"/>
        <end position="157"/>
    </location>
</feature>
<dbReference type="SUPFAM" id="SSF48452">
    <property type="entry name" value="TPR-like"/>
    <property type="match status" value="2"/>
</dbReference>
<dbReference type="OMA" id="EQYKNGC"/>
<dbReference type="EMBL" id="LFYR01001962">
    <property type="protein sequence ID" value="KMZ58246.1"/>
    <property type="molecule type" value="Genomic_DNA"/>
</dbReference>
<dbReference type="Proteomes" id="UP000036987">
    <property type="component" value="Unassembled WGS sequence"/>
</dbReference>
<dbReference type="InterPro" id="IPR036249">
    <property type="entry name" value="Thioredoxin-like_sf"/>
</dbReference>